<proteinExistence type="predicted"/>
<name>A0A5P8WBH4_9NOSO</name>
<keyword evidence="2" id="KW-1185">Reference proteome</keyword>
<dbReference type="AlphaFoldDB" id="A0A5P8WBH4"/>
<reference evidence="1 2" key="1">
    <citation type="submission" date="2019-10" db="EMBL/GenBank/DDBJ databases">
        <title>Genomic and transcriptomic insights into the perfect genentic adaptation of a filamentous nitrogen-fixing cyanobacterium to rice fields.</title>
        <authorList>
            <person name="Chen Z."/>
        </authorList>
    </citation>
    <scope>NUCLEOTIDE SEQUENCE [LARGE SCALE GENOMIC DNA]</scope>
    <source>
        <strain evidence="1">CCNUC1</strain>
    </source>
</reference>
<dbReference type="KEGG" id="nsh:GXM_07458"/>
<sequence length="58" mass="6672">METVEERGGQREVLPITDEVLSGLQSMADTFYNLKLFLKKLMLKIKFTTGFLKKSSIF</sequence>
<dbReference type="EMBL" id="CP045227">
    <property type="protein sequence ID" value="QFS49964.1"/>
    <property type="molecule type" value="Genomic_DNA"/>
</dbReference>
<dbReference type="Proteomes" id="UP000326678">
    <property type="component" value="Chromosome Gxm2"/>
</dbReference>
<protein>
    <submittedName>
        <fullName evidence="1">Aliphatic sulfonate ABC transporter substrate-binding protein</fullName>
    </submittedName>
</protein>
<evidence type="ECO:0000313" key="2">
    <source>
        <dbReference type="Proteomes" id="UP000326678"/>
    </source>
</evidence>
<accession>A0A5P8WBH4</accession>
<dbReference type="RefSeq" id="WP_194198951.1">
    <property type="nucleotide sequence ID" value="NZ_CP045227.1"/>
</dbReference>
<gene>
    <name evidence="1" type="ORF">GXM_07458</name>
</gene>
<organism evidence="1 2">
    <name type="scientific">Nostoc sphaeroides CCNUC1</name>
    <dbReference type="NCBI Taxonomy" id="2653204"/>
    <lineage>
        <taxon>Bacteria</taxon>
        <taxon>Bacillati</taxon>
        <taxon>Cyanobacteriota</taxon>
        <taxon>Cyanophyceae</taxon>
        <taxon>Nostocales</taxon>
        <taxon>Nostocaceae</taxon>
        <taxon>Nostoc</taxon>
    </lineage>
</organism>
<evidence type="ECO:0000313" key="1">
    <source>
        <dbReference type="EMBL" id="QFS49964.1"/>
    </source>
</evidence>